<keyword evidence="4 6" id="KW-0479">Metal-binding</keyword>
<dbReference type="CDD" id="cd01086">
    <property type="entry name" value="MetAP1"/>
    <property type="match status" value="1"/>
</dbReference>
<comment type="similarity">
    <text evidence="6">Belongs to the peptidase M24A family. Methionine aminopeptidase type 1 subfamily.</text>
</comment>
<name>A0A6I8M7P1_9FUSO</name>
<dbReference type="InterPro" id="IPR036005">
    <property type="entry name" value="Creatinase/aminopeptidase-like"/>
</dbReference>
<evidence type="ECO:0000259" key="8">
    <source>
        <dbReference type="Pfam" id="PF00557"/>
    </source>
</evidence>
<comment type="catalytic activity">
    <reaction evidence="6 7">
        <text>Release of N-terminal amino acids, preferentially methionine, from peptides and arylamides.</text>
        <dbReference type="EC" id="3.4.11.18"/>
    </reaction>
</comment>
<dbReference type="GO" id="GO:0070006">
    <property type="term" value="F:metalloaminopeptidase activity"/>
    <property type="evidence" value="ECO:0007669"/>
    <property type="project" value="UniProtKB-UniRule"/>
</dbReference>
<evidence type="ECO:0000313" key="9">
    <source>
        <dbReference type="EMBL" id="VWL85929.1"/>
    </source>
</evidence>
<dbReference type="RefSeq" id="WP_156683884.1">
    <property type="nucleotide sequence ID" value="NZ_CABWIB010000001.1"/>
</dbReference>
<keyword evidence="2 6" id="KW-0031">Aminopeptidase</keyword>
<dbReference type="PANTHER" id="PTHR43330">
    <property type="entry name" value="METHIONINE AMINOPEPTIDASE"/>
    <property type="match status" value="1"/>
</dbReference>
<feature type="binding site" evidence="6">
    <location>
        <position position="83"/>
    </location>
    <ligand>
        <name>substrate</name>
    </ligand>
</feature>
<dbReference type="GO" id="GO:0046872">
    <property type="term" value="F:metal ion binding"/>
    <property type="evidence" value="ECO:0007669"/>
    <property type="project" value="UniProtKB-UniRule"/>
</dbReference>
<feature type="binding site" evidence="6">
    <location>
        <position position="101"/>
    </location>
    <ligand>
        <name>a divalent metal cation</name>
        <dbReference type="ChEBI" id="CHEBI:60240"/>
        <label>1</label>
    </ligand>
</feature>
<keyword evidence="10" id="KW-1185">Reference proteome</keyword>
<dbReference type="NCBIfam" id="TIGR00500">
    <property type="entry name" value="met_pdase_I"/>
    <property type="match status" value="1"/>
</dbReference>
<feature type="binding site" evidence="6">
    <location>
        <position position="112"/>
    </location>
    <ligand>
        <name>a divalent metal cation</name>
        <dbReference type="ChEBI" id="CHEBI:60240"/>
        <label>1</label>
    </ligand>
</feature>
<dbReference type="Gene3D" id="3.90.230.10">
    <property type="entry name" value="Creatinase/methionine aminopeptidase superfamily"/>
    <property type="match status" value="1"/>
</dbReference>
<dbReference type="AlphaFoldDB" id="A0A6I8M7P1"/>
<sequence>MKLKTLDDIKKIEKANKIIARIFRDIIPEYIKEGISTLELDKICEDYILSQGANCATKGYDIGWPYPPYQHATCISVNEEVVHGVPRKDKILKEGDIVSLDIVTELDGFYGDAAYTFPVGRIDERSKKLIDVTRKSRDLGIEQAIAGNRLGDIGYAVQSYAEKNGFSVVRDFTGHGVGFEIHEDPYVMNYGKKNTGMLIENGLVIAIEPMLNMGTHKVKISKDGWTVKTIDRKRSAHFEHSVAIIDGKPIILSEL</sequence>
<comment type="function">
    <text evidence="1 6">Removes the N-terminal methionine from nascent proteins. The N-terminal methionine is often cleaved when the second residue in the primary sequence is small and uncharged (Met-Ala-, Cys, Gly, Pro, Ser, Thr, or Val). Requires deformylation of the N(alpha)-formylated initiator methionine before it can be hydrolyzed.</text>
</comment>
<evidence type="ECO:0000256" key="5">
    <source>
        <dbReference type="ARBA" id="ARBA00022801"/>
    </source>
</evidence>
<feature type="binding site" evidence="6">
    <location>
        <position position="208"/>
    </location>
    <ligand>
        <name>a divalent metal cation</name>
        <dbReference type="ChEBI" id="CHEBI:60240"/>
        <label>2</label>
        <note>catalytic</note>
    </ligand>
</feature>
<organism evidence="9 10">
    <name type="scientific">Oceanivirga miroungae</name>
    <dbReference type="NCBI Taxonomy" id="1130046"/>
    <lineage>
        <taxon>Bacteria</taxon>
        <taxon>Fusobacteriati</taxon>
        <taxon>Fusobacteriota</taxon>
        <taxon>Fusobacteriia</taxon>
        <taxon>Fusobacteriales</taxon>
        <taxon>Leptotrichiaceae</taxon>
        <taxon>Oceanivirga</taxon>
    </lineage>
</organism>
<feature type="binding site" evidence="6">
    <location>
        <position position="239"/>
    </location>
    <ligand>
        <name>a divalent metal cation</name>
        <dbReference type="ChEBI" id="CHEBI:60240"/>
        <label>2</label>
        <note>catalytic</note>
    </ligand>
</feature>
<dbReference type="GO" id="GO:0005829">
    <property type="term" value="C:cytosol"/>
    <property type="evidence" value="ECO:0007669"/>
    <property type="project" value="TreeGrafter"/>
</dbReference>
<proteinExistence type="inferred from homology"/>
<evidence type="ECO:0000256" key="7">
    <source>
        <dbReference type="RuleBase" id="RU003653"/>
    </source>
</evidence>
<dbReference type="InterPro" id="IPR000994">
    <property type="entry name" value="Pept_M24"/>
</dbReference>
<accession>A0A6I8M7P1</accession>
<dbReference type="PROSITE" id="PS00680">
    <property type="entry name" value="MAP_1"/>
    <property type="match status" value="1"/>
</dbReference>
<feature type="binding site" evidence="6">
    <location>
        <position position="175"/>
    </location>
    <ligand>
        <name>a divalent metal cation</name>
        <dbReference type="ChEBI" id="CHEBI:60240"/>
        <label>2</label>
        <note>catalytic</note>
    </ligand>
</feature>
<dbReference type="GO" id="GO:0006508">
    <property type="term" value="P:proteolysis"/>
    <property type="evidence" value="ECO:0007669"/>
    <property type="project" value="UniProtKB-KW"/>
</dbReference>
<protein>
    <recommendedName>
        <fullName evidence="6 7">Methionine aminopeptidase</fullName>
        <shortName evidence="6">MAP</shortName>
        <shortName evidence="6">MetAP</shortName>
        <ecNumber evidence="6 7">3.4.11.18</ecNumber>
    </recommendedName>
    <alternativeName>
        <fullName evidence="6">Peptidase M</fullName>
    </alternativeName>
</protein>
<dbReference type="InterPro" id="IPR002467">
    <property type="entry name" value="Pept_M24A_MAP1"/>
</dbReference>
<keyword evidence="5 6" id="KW-0378">Hydrolase</keyword>
<feature type="binding site" evidence="6">
    <location>
        <position position="239"/>
    </location>
    <ligand>
        <name>a divalent metal cation</name>
        <dbReference type="ChEBI" id="CHEBI:60240"/>
        <label>1</label>
    </ligand>
</feature>
<dbReference type="Proteomes" id="UP000419017">
    <property type="component" value="Unassembled WGS sequence"/>
</dbReference>
<dbReference type="HAMAP" id="MF_01974">
    <property type="entry name" value="MetAP_1"/>
    <property type="match status" value="1"/>
</dbReference>
<evidence type="ECO:0000313" key="10">
    <source>
        <dbReference type="Proteomes" id="UP000419017"/>
    </source>
</evidence>
<reference evidence="9 10" key="1">
    <citation type="submission" date="2019-10" db="EMBL/GenBank/DDBJ databases">
        <authorList>
            <person name="Blom J."/>
        </authorList>
    </citation>
    <scope>NUCLEOTIDE SEQUENCE [LARGE SCALE GENOMIC DNA]</scope>
    <source>
        <strain evidence="9 10">ES3154-GLU</strain>
    </source>
</reference>
<keyword evidence="3 6" id="KW-0645">Protease</keyword>
<evidence type="ECO:0000256" key="6">
    <source>
        <dbReference type="HAMAP-Rule" id="MF_01974"/>
    </source>
</evidence>
<dbReference type="EC" id="3.4.11.18" evidence="6 7"/>
<evidence type="ECO:0000256" key="3">
    <source>
        <dbReference type="ARBA" id="ARBA00022670"/>
    </source>
</evidence>
<feature type="domain" description="Peptidase M24" evidence="8">
    <location>
        <begin position="11"/>
        <end position="244"/>
    </location>
</feature>
<comment type="subunit">
    <text evidence="6">Monomer.</text>
</comment>
<dbReference type="SUPFAM" id="SSF55920">
    <property type="entry name" value="Creatinase/aminopeptidase"/>
    <property type="match status" value="1"/>
</dbReference>
<gene>
    <name evidence="6" type="primary">map</name>
    <name evidence="9" type="ORF">OMES3154_01217</name>
</gene>
<evidence type="ECO:0000256" key="1">
    <source>
        <dbReference type="ARBA" id="ARBA00002521"/>
    </source>
</evidence>
<dbReference type="Pfam" id="PF00557">
    <property type="entry name" value="Peptidase_M24"/>
    <property type="match status" value="1"/>
</dbReference>
<feature type="binding site" evidence="6">
    <location>
        <position position="112"/>
    </location>
    <ligand>
        <name>a divalent metal cation</name>
        <dbReference type="ChEBI" id="CHEBI:60240"/>
        <label>2</label>
        <note>catalytic</note>
    </ligand>
</feature>
<dbReference type="PANTHER" id="PTHR43330:SF27">
    <property type="entry name" value="METHIONINE AMINOPEPTIDASE"/>
    <property type="match status" value="1"/>
</dbReference>
<evidence type="ECO:0000256" key="2">
    <source>
        <dbReference type="ARBA" id="ARBA00022438"/>
    </source>
</evidence>
<dbReference type="GO" id="GO:0004239">
    <property type="term" value="F:initiator methionyl aminopeptidase activity"/>
    <property type="evidence" value="ECO:0007669"/>
    <property type="project" value="UniProtKB-UniRule"/>
</dbReference>
<dbReference type="PRINTS" id="PR00599">
    <property type="entry name" value="MAPEPTIDASE"/>
</dbReference>
<dbReference type="InterPro" id="IPR001714">
    <property type="entry name" value="Pept_M24_MAP"/>
</dbReference>
<evidence type="ECO:0000256" key="4">
    <source>
        <dbReference type="ARBA" id="ARBA00022723"/>
    </source>
</evidence>
<comment type="cofactor">
    <cofactor evidence="6">
        <name>Co(2+)</name>
        <dbReference type="ChEBI" id="CHEBI:48828"/>
    </cofactor>
    <cofactor evidence="6">
        <name>Zn(2+)</name>
        <dbReference type="ChEBI" id="CHEBI:29105"/>
    </cofactor>
    <cofactor evidence="6">
        <name>Mn(2+)</name>
        <dbReference type="ChEBI" id="CHEBI:29035"/>
    </cofactor>
    <cofactor evidence="6">
        <name>Fe(2+)</name>
        <dbReference type="ChEBI" id="CHEBI:29033"/>
    </cofactor>
    <text evidence="6">Binds 2 divalent metal cations per subunit. Has a high-affinity and a low affinity metal-binding site. The true nature of the physiological cofactor is under debate. The enzyme is active with cobalt, zinc, manganese or divalent iron ions. Most likely, methionine aminopeptidases function as mononuclear Fe(2+)-metalloproteases under physiological conditions, and the catalytically relevant metal-binding site has been assigned to the histidine-containing high-affinity site.</text>
</comment>
<feature type="binding site" evidence="6">
    <location>
        <position position="182"/>
    </location>
    <ligand>
        <name>substrate</name>
    </ligand>
</feature>
<dbReference type="EMBL" id="CABWIB010000001">
    <property type="protein sequence ID" value="VWL85929.1"/>
    <property type="molecule type" value="Genomic_DNA"/>
</dbReference>